<feature type="domain" description="DUF4352" evidence="2">
    <location>
        <begin position="236"/>
        <end position="340"/>
    </location>
</feature>
<dbReference type="RefSeq" id="WP_157927600.1">
    <property type="nucleotide sequence ID" value="NZ_LT841358.1"/>
</dbReference>
<keyword evidence="1" id="KW-0732">Signal</keyword>
<name>A0A2H1FG57_9ARCH</name>
<dbReference type="InterPro" id="IPR029050">
    <property type="entry name" value="Immunoprotect_excell_Ig-like"/>
</dbReference>
<accession>A0A2H1FG57</accession>
<dbReference type="Pfam" id="PF11611">
    <property type="entry name" value="DUF4352"/>
    <property type="match status" value="1"/>
</dbReference>
<dbReference type="Proteomes" id="UP000230607">
    <property type="component" value="Chromosome 1"/>
</dbReference>
<dbReference type="InterPro" id="IPR029051">
    <property type="entry name" value="DUF4352"/>
</dbReference>
<evidence type="ECO:0000313" key="3">
    <source>
        <dbReference type="EMBL" id="SMH71672.1"/>
    </source>
</evidence>
<dbReference type="EMBL" id="LT841358">
    <property type="protein sequence ID" value="SMH71672.1"/>
    <property type="molecule type" value="Genomic_DNA"/>
</dbReference>
<dbReference type="OrthoDB" id="12147at2157"/>
<gene>
    <name evidence="3" type="ORF">NCS_11484</name>
</gene>
<reference evidence="4" key="1">
    <citation type="submission" date="2017-03" db="EMBL/GenBank/DDBJ databases">
        <authorList>
            <person name="Herbold C."/>
        </authorList>
    </citation>
    <scope>NUCLEOTIDE SEQUENCE [LARGE SCALE GENOMIC DNA]</scope>
</reference>
<evidence type="ECO:0000259" key="2">
    <source>
        <dbReference type="Pfam" id="PF11611"/>
    </source>
</evidence>
<dbReference type="Gene3D" id="2.60.40.1240">
    <property type="match status" value="1"/>
</dbReference>
<sequence>MIRNSTRTVIIVTILALGAGIVIGTSVNVEAQTSLPPIPKWIKNIAKWWGEGQISDDEYVKSIQWLIDNKIISITNNQPPQNIQSSTDQGNNVLSAPKYSEYIGEFFATSQPDRIQARFSLTDSSNNYISSDGIGIVSIVNSNNETVYTGTVNVSKDDFKQYSYLISGKNTLAYVWEIPSNQIKQGSSGYGTVYLSFKTNDLTFEKISTSIFGLMTLSPQAIQQIQDQDFSKNAVKVNQKISKGHFEVSVIDAGQFVTNQLGTKETDFRIDLQVKNYGTEADDFVPTAMAILDSAGNQYDTTYGGSLDTLTQIYPGVTKSGSILFKGVPEGTNNIKLVFQLGYDENFKPYQFEYDISLK</sequence>
<evidence type="ECO:0000256" key="1">
    <source>
        <dbReference type="ARBA" id="ARBA00022729"/>
    </source>
</evidence>
<evidence type="ECO:0000313" key="4">
    <source>
        <dbReference type="Proteomes" id="UP000230607"/>
    </source>
</evidence>
<keyword evidence="4" id="KW-1185">Reference proteome</keyword>
<proteinExistence type="predicted"/>
<protein>
    <recommendedName>
        <fullName evidence="2">DUF4352 domain-containing protein</fullName>
    </recommendedName>
</protein>
<dbReference type="AlphaFoldDB" id="A0A2H1FG57"/>
<organism evidence="3 4">
    <name type="scientific">Candidatus Nitrosotalea okcheonensis</name>
    <dbReference type="NCBI Taxonomy" id="1903276"/>
    <lineage>
        <taxon>Archaea</taxon>
        <taxon>Nitrososphaerota</taxon>
        <taxon>Nitrososphaeria</taxon>
        <taxon>Nitrosotaleales</taxon>
        <taxon>Nitrosotaleaceae</taxon>
        <taxon>Nitrosotalea</taxon>
    </lineage>
</organism>